<dbReference type="SMART" id="SM00382">
    <property type="entry name" value="AAA"/>
    <property type="match status" value="1"/>
</dbReference>
<sequence>MSNDLQLTISGLNLRYPGCQENALNDLSVASRGSRIGIIGPSHAGKSSLLALLAGIVPQMIPAKVAGAVSLAGQDLTTWRKRHDLAMVQQDPVSQLTGLADTVYDELAFSLLNQGKSDAEIDQAVQLAADQLDLTGLLACSPNQLSGGQVQRVAIASALAAGPDLLLLDDASSQMDPLGREHFFSWLKKLPCPLLIVSGEVDDLAELCDQIWVMKDGRLVMAAAPQQVFNALNDPAFDKPVAWKMARKLGLELGGRWPVTANELKKAAINANRN</sequence>
<comment type="similarity">
    <text evidence="1">Belongs to the ABC transporter superfamily.</text>
</comment>
<keyword evidence="5 9" id="KW-0067">ATP-binding</keyword>
<dbReference type="Proteomes" id="UP000616547">
    <property type="component" value="Unassembled WGS sequence"/>
</dbReference>
<organism evidence="9 10">
    <name type="scientific">Lactobacillus nasalidis</name>
    <dbReference type="NCBI Taxonomy" id="2797258"/>
    <lineage>
        <taxon>Bacteria</taxon>
        <taxon>Bacillati</taxon>
        <taxon>Bacillota</taxon>
        <taxon>Bacilli</taxon>
        <taxon>Lactobacillales</taxon>
        <taxon>Lactobacillaceae</taxon>
        <taxon>Lactobacillus</taxon>
    </lineage>
</organism>
<dbReference type="InterPro" id="IPR027417">
    <property type="entry name" value="P-loop_NTPase"/>
</dbReference>
<keyword evidence="3" id="KW-1003">Cell membrane</keyword>
<dbReference type="RefSeq" id="WP_201336015.1">
    <property type="nucleotide sequence ID" value="NZ_BOCG01000001.1"/>
</dbReference>
<keyword evidence="2" id="KW-0813">Transport</keyword>
<evidence type="ECO:0000313" key="10">
    <source>
        <dbReference type="Proteomes" id="UP000616547"/>
    </source>
</evidence>
<keyword evidence="7" id="KW-0472">Membrane</keyword>
<evidence type="ECO:0000313" key="9">
    <source>
        <dbReference type="EMBL" id="GHW01019.1"/>
    </source>
</evidence>
<dbReference type="PANTHER" id="PTHR43553">
    <property type="entry name" value="HEAVY METAL TRANSPORTER"/>
    <property type="match status" value="1"/>
</dbReference>
<evidence type="ECO:0000256" key="3">
    <source>
        <dbReference type="ARBA" id="ARBA00022475"/>
    </source>
</evidence>
<evidence type="ECO:0000259" key="8">
    <source>
        <dbReference type="PROSITE" id="PS50893"/>
    </source>
</evidence>
<gene>
    <name evidence="9" type="ORF">lacNasYZ03_07060</name>
</gene>
<dbReference type="InterPro" id="IPR015856">
    <property type="entry name" value="ABC_transpr_CbiO/EcfA_su"/>
</dbReference>
<dbReference type="Pfam" id="PF00005">
    <property type="entry name" value="ABC_tran"/>
    <property type="match status" value="1"/>
</dbReference>
<dbReference type="GO" id="GO:0005524">
    <property type="term" value="F:ATP binding"/>
    <property type="evidence" value="ECO:0007669"/>
    <property type="project" value="UniProtKB-KW"/>
</dbReference>
<evidence type="ECO:0000256" key="1">
    <source>
        <dbReference type="ARBA" id="ARBA00005417"/>
    </source>
</evidence>
<feature type="domain" description="ABC transporter" evidence="8">
    <location>
        <begin position="9"/>
        <end position="241"/>
    </location>
</feature>
<evidence type="ECO:0000256" key="5">
    <source>
        <dbReference type="ARBA" id="ARBA00022840"/>
    </source>
</evidence>
<dbReference type="PROSITE" id="PS50893">
    <property type="entry name" value="ABC_TRANSPORTER_2"/>
    <property type="match status" value="1"/>
</dbReference>
<comment type="caution">
    <text evidence="9">The sequence shown here is derived from an EMBL/GenBank/DDBJ whole genome shotgun (WGS) entry which is preliminary data.</text>
</comment>
<dbReference type="InterPro" id="IPR003593">
    <property type="entry name" value="AAA+_ATPase"/>
</dbReference>
<keyword evidence="10" id="KW-1185">Reference proteome</keyword>
<evidence type="ECO:0000256" key="2">
    <source>
        <dbReference type="ARBA" id="ARBA00022448"/>
    </source>
</evidence>
<keyword evidence="4" id="KW-0547">Nucleotide-binding</keyword>
<dbReference type="EMBL" id="BOCI01000189">
    <property type="protein sequence ID" value="GHW01019.1"/>
    <property type="molecule type" value="Genomic_DNA"/>
</dbReference>
<evidence type="ECO:0000256" key="4">
    <source>
        <dbReference type="ARBA" id="ARBA00022741"/>
    </source>
</evidence>
<name>A0ABQ3W6T5_9LACO</name>
<protein>
    <submittedName>
        <fullName evidence="9">ABC transporter ATP-binding protein</fullName>
    </submittedName>
</protein>
<reference evidence="10" key="1">
    <citation type="submission" date="2021-01" db="EMBL/GenBank/DDBJ databases">
        <title>Draft genome sequence of Nasalis larvatus strain YZ03.</title>
        <authorList>
            <person name="Suzuki-Hashido N."/>
            <person name="Tsuchida S."/>
            <person name="Hayakawa T."/>
        </authorList>
    </citation>
    <scope>NUCLEOTIDE SEQUENCE [LARGE SCALE GENOMIC DNA]</scope>
    <source>
        <strain evidence="10">YZ03</strain>
    </source>
</reference>
<dbReference type="CDD" id="cd03225">
    <property type="entry name" value="ABC_cobalt_CbiO_domain1"/>
    <property type="match status" value="1"/>
</dbReference>
<dbReference type="InterPro" id="IPR003439">
    <property type="entry name" value="ABC_transporter-like_ATP-bd"/>
</dbReference>
<accession>A0ABQ3W6T5</accession>
<proteinExistence type="inferred from homology"/>
<dbReference type="InterPro" id="IPR050095">
    <property type="entry name" value="ECF_ABC_transporter_ATP-bd"/>
</dbReference>
<evidence type="ECO:0000256" key="7">
    <source>
        <dbReference type="ARBA" id="ARBA00023136"/>
    </source>
</evidence>
<evidence type="ECO:0000256" key="6">
    <source>
        <dbReference type="ARBA" id="ARBA00022967"/>
    </source>
</evidence>
<dbReference type="Gene3D" id="3.40.50.300">
    <property type="entry name" value="P-loop containing nucleotide triphosphate hydrolases"/>
    <property type="match status" value="1"/>
</dbReference>
<dbReference type="SUPFAM" id="SSF52540">
    <property type="entry name" value="P-loop containing nucleoside triphosphate hydrolases"/>
    <property type="match status" value="1"/>
</dbReference>
<keyword evidence="6" id="KW-1278">Translocase</keyword>